<evidence type="ECO:0000256" key="2">
    <source>
        <dbReference type="ARBA" id="ARBA00023235"/>
    </source>
</evidence>
<dbReference type="InterPro" id="IPR001345">
    <property type="entry name" value="PG/BPGM_mutase_AS"/>
</dbReference>
<dbReference type="SMART" id="SM00855">
    <property type="entry name" value="PGAM"/>
    <property type="match status" value="1"/>
</dbReference>
<comment type="caution">
    <text evidence="3">The sequence shown here is derived from an EMBL/GenBank/DDBJ whole genome shotgun (WGS) entry which is preliminary data.</text>
</comment>
<reference evidence="3 4" key="1">
    <citation type="journal article" date="2019" name="Int. J. Syst. Evol. Microbiol.">
        <title>The Global Catalogue of Microorganisms (GCM) 10K type strain sequencing project: providing services to taxonomists for standard genome sequencing and annotation.</title>
        <authorList>
            <consortium name="The Broad Institute Genomics Platform"/>
            <consortium name="The Broad Institute Genome Sequencing Center for Infectious Disease"/>
            <person name="Wu L."/>
            <person name="Ma J."/>
        </authorList>
    </citation>
    <scope>NUCLEOTIDE SEQUENCE [LARGE SCALE GENOMIC DNA]</scope>
    <source>
        <strain evidence="3 4">JCM 1405</strain>
    </source>
</reference>
<organism evidence="3 4">
    <name type="scientific">Clostridium malenominatum</name>
    <dbReference type="NCBI Taxonomy" id="1539"/>
    <lineage>
        <taxon>Bacteria</taxon>
        <taxon>Bacillati</taxon>
        <taxon>Bacillota</taxon>
        <taxon>Clostridia</taxon>
        <taxon>Eubacteriales</taxon>
        <taxon>Clostridiaceae</taxon>
        <taxon>Clostridium</taxon>
    </lineage>
</organism>
<dbReference type="InterPro" id="IPR013078">
    <property type="entry name" value="His_Pase_superF_clade-1"/>
</dbReference>
<dbReference type="PROSITE" id="PS00175">
    <property type="entry name" value="PG_MUTASE"/>
    <property type="match status" value="1"/>
</dbReference>
<dbReference type="SUPFAM" id="SSF53254">
    <property type="entry name" value="Phosphoglycerate mutase-like"/>
    <property type="match status" value="1"/>
</dbReference>
<evidence type="ECO:0000256" key="1">
    <source>
        <dbReference type="ARBA" id="ARBA00023152"/>
    </source>
</evidence>
<dbReference type="RefSeq" id="WP_343771079.1">
    <property type="nucleotide sequence ID" value="NZ_BAAACF010000008.1"/>
</dbReference>
<sequence>MSTTIYLTRHGETLWNSEGRMQGWKDSPLNDRGLSQAQLLGNKLQKLDIDIIYSSPIGRAKHTAEILKGDKNIPIIFDDRLKEINMGKWEGMLRKDIGSIYESDLYNFFNEPNKYMPVEGETFNDVLFRTSSFIDDIVNTHSGKNLLIVTHTITLKSILLNIEGIGLENFWDETYIYPTSLSIIKIGDSSKDILLRADISHFEDDCKL</sequence>
<dbReference type="Pfam" id="PF00300">
    <property type="entry name" value="His_Phos_1"/>
    <property type="match status" value="1"/>
</dbReference>
<dbReference type="InterPro" id="IPR029033">
    <property type="entry name" value="His_PPase_superfam"/>
</dbReference>
<dbReference type="EMBL" id="BAAACF010000008">
    <property type="protein sequence ID" value="GAA0729924.1"/>
    <property type="molecule type" value="Genomic_DNA"/>
</dbReference>
<proteinExistence type="predicted"/>
<protein>
    <submittedName>
        <fullName evidence="3">Phosphoserine phosphatase 1</fullName>
    </submittedName>
</protein>
<keyword evidence="2" id="KW-0413">Isomerase</keyword>
<name>A0ABN1J652_9CLOT</name>
<evidence type="ECO:0000313" key="4">
    <source>
        <dbReference type="Proteomes" id="UP001500339"/>
    </source>
</evidence>
<dbReference type="Gene3D" id="3.40.50.1240">
    <property type="entry name" value="Phosphoglycerate mutase-like"/>
    <property type="match status" value="1"/>
</dbReference>
<dbReference type="Proteomes" id="UP001500339">
    <property type="component" value="Unassembled WGS sequence"/>
</dbReference>
<dbReference type="PANTHER" id="PTHR48100:SF1">
    <property type="entry name" value="HISTIDINE PHOSPHATASE FAMILY PROTEIN-RELATED"/>
    <property type="match status" value="1"/>
</dbReference>
<dbReference type="CDD" id="cd07067">
    <property type="entry name" value="HP_PGM_like"/>
    <property type="match status" value="1"/>
</dbReference>
<gene>
    <name evidence="3" type="ORF">GCM10008905_30610</name>
</gene>
<dbReference type="InterPro" id="IPR050275">
    <property type="entry name" value="PGM_Phosphatase"/>
</dbReference>
<keyword evidence="4" id="KW-1185">Reference proteome</keyword>
<keyword evidence="1" id="KW-0324">Glycolysis</keyword>
<dbReference type="PANTHER" id="PTHR48100">
    <property type="entry name" value="BROAD-SPECIFICITY PHOSPHATASE YOR283W-RELATED"/>
    <property type="match status" value="1"/>
</dbReference>
<accession>A0ABN1J652</accession>
<evidence type="ECO:0000313" key="3">
    <source>
        <dbReference type="EMBL" id="GAA0729924.1"/>
    </source>
</evidence>